<dbReference type="STRING" id="1891926.Fuma_06110"/>
<feature type="compositionally biased region" description="Basic and acidic residues" evidence="1">
    <location>
        <begin position="41"/>
        <end position="64"/>
    </location>
</feature>
<name>A0A1P8WQV7_9PLAN</name>
<organism evidence="3 4">
    <name type="scientific">Fuerstiella marisgermanici</name>
    <dbReference type="NCBI Taxonomy" id="1891926"/>
    <lineage>
        <taxon>Bacteria</taxon>
        <taxon>Pseudomonadati</taxon>
        <taxon>Planctomycetota</taxon>
        <taxon>Planctomycetia</taxon>
        <taxon>Planctomycetales</taxon>
        <taxon>Planctomycetaceae</taxon>
        <taxon>Fuerstiella</taxon>
    </lineage>
</organism>
<feature type="compositionally biased region" description="Basic and acidic residues" evidence="1">
    <location>
        <begin position="174"/>
        <end position="184"/>
    </location>
</feature>
<keyword evidence="4" id="KW-1185">Reference proteome</keyword>
<evidence type="ECO:0000313" key="3">
    <source>
        <dbReference type="EMBL" id="APZ96441.1"/>
    </source>
</evidence>
<dbReference type="AlphaFoldDB" id="A0A1P8WQV7"/>
<evidence type="ECO:0000256" key="1">
    <source>
        <dbReference type="SAM" id="MobiDB-lite"/>
    </source>
</evidence>
<evidence type="ECO:0000313" key="4">
    <source>
        <dbReference type="Proteomes" id="UP000187735"/>
    </source>
</evidence>
<sequence length="184" mass="19603" precursor="true">MKNIRFTLLSASVLLSISVIAGCGDETAEQPTNQQSGTQSESDHGHPHDDDGDHGDSHKVEGHAHGAGPHDGTVADWGGGKYHVEFTVDHDKKEATVYVLGGDEKTPEPVTSKSLLLTIKVPQMQVDLMPVPLDGESDGKSSRFVGTHDGLATVMEYEGTMSAEVDGTPYAGNFKEEAHDHGDE</sequence>
<feature type="compositionally biased region" description="Polar residues" evidence="1">
    <location>
        <begin position="29"/>
        <end position="40"/>
    </location>
</feature>
<dbReference type="EMBL" id="CP017641">
    <property type="protein sequence ID" value="APZ96441.1"/>
    <property type="molecule type" value="Genomic_DNA"/>
</dbReference>
<dbReference type="RefSeq" id="WP_077027468.1">
    <property type="nucleotide sequence ID" value="NZ_CP017641.1"/>
</dbReference>
<accession>A0A1P8WQV7</accession>
<keyword evidence="2" id="KW-0732">Signal</keyword>
<dbReference type="Proteomes" id="UP000187735">
    <property type="component" value="Chromosome"/>
</dbReference>
<dbReference type="KEGG" id="fmr:Fuma_06110"/>
<feature type="region of interest" description="Disordered" evidence="1">
    <location>
        <begin position="163"/>
        <end position="184"/>
    </location>
</feature>
<gene>
    <name evidence="3" type="ORF">Fuma_06110</name>
</gene>
<feature type="region of interest" description="Disordered" evidence="1">
    <location>
        <begin position="27"/>
        <end position="76"/>
    </location>
</feature>
<feature type="signal peptide" evidence="2">
    <location>
        <begin position="1"/>
        <end position="21"/>
    </location>
</feature>
<reference evidence="3 4" key="1">
    <citation type="journal article" date="2016" name="Front. Microbiol.">
        <title>Fuerstia marisgermanicae gen. nov., sp. nov., an Unusual Member of the Phylum Planctomycetes from the German Wadden Sea.</title>
        <authorList>
            <person name="Kohn T."/>
            <person name="Heuer A."/>
            <person name="Jogler M."/>
            <person name="Vollmers J."/>
            <person name="Boedeker C."/>
            <person name="Bunk B."/>
            <person name="Rast P."/>
            <person name="Borchert D."/>
            <person name="Glockner I."/>
            <person name="Freese H.M."/>
            <person name="Klenk H.P."/>
            <person name="Overmann J."/>
            <person name="Kaster A.K."/>
            <person name="Rohde M."/>
            <person name="Wiegand S."/>
            <person name="Jogler C."/>
        </authorList>
    </citation>
    <scope>NUCLEOTIDE SEQUENCE [LARGE SCALE GENOMIC DNA]</scope>
    <source>
        <strain evidence="3 4">NH11</strain>
    </source>
</reference>
<proteinExistence type="predicted"/>
<dbReference type="PROSITE" id="PS51257">
    <property type="entry name" value="PROKAR_LIPOPROTEIN"/>
    <property type="match status" value="1"/>
</dbReference>
<protein>
    <submittedName>
        <fullName evidence="3">Uncharacterized protein</fullName>
    </submittedName>
</protein>
<dbReference type="OrthoDB" id="290953at2"/>
<evidence type="ECO:0000256" key="2">
    <source>
        <dbReference type="SAM" id="SignalP"/>
    </source>
</evidence>
<feature type="chain" id="PRO_5012681751" evidence="2">
    <location>
        <begin position="22"/>
        <end position="184"/>
    </location>
</feature>